<gene>
    <name evidence="2" type="ORF">KGQ91_09330</name>
</gene>
<dbReference type="RefSeq" id="WP_163647564.1">
    <property type="nucleotide sequence ID" value="NZ_JAGXFC010000001.1"/>
</dbReference>
<dbReference type="EMBL" id="JAGXFD010000001">
    <property type="protein sequence ID" value="MBZ9567880.1"/>
    <property type="molecule type" value="Genomic_DNA"/>
</dbReference>
<sequence length="264" mass="29345">MCLIVLDWRPHAPVPLRLAANRDERHDRPSAPLAPWKDAPDIVGGRDLEAGGTWLAARVGGRLAALTNVRDPGFSPPPNAPSRGHLVREALESPSLPAWLSRLADHEAGAYAGFNLLVSDGETLWHVHHGRHETRLQRVAPGVHGVSNASLDTPWPKLCRVRHGVSALHDAPWETFQHRAWALMADTRQAPDAELPDTGVGLERERWLSAPFILGRDYGTRATTLVEWRATGELTLVERRFGPLGREEDTHTEHLPTERLHRAR</sequence>
<dbReference type="PANTHER" id="PTHR17985:SF8">
    <property type="entry name" value="TRANSPORT AND GOLGI ORGANIZATION PROTEIN 2 HOMOLOG"/>
    <property type="match status" value="1"/>
</dbReference>
<feature type="region of interest" description="Disordered" evidence="1">
    <location>
        <begin position="245"/>
        <end position="264"/>
    </location>
</feature>
<dbReference type="Proteomes" id="UP001319883">
    <property type="component" value="Unassembled WGS sequence"/>
</dbReference>
<keyword evidence="3" id="KW-1185">Reference proteome</keyword>
<dbReference type="InterPro" id="IPR008551">
    <property type="entry name" value="TANGO2"/>
</dbReference>
<comment type="caution">
    <text evidence="2">The sequence shown here is derived from an EMBL/GenBank/DDBJ whole genome shotgun (WGS) entry which is preliminary data.</text>
</comment>
<evidence type="ECO:0000313" key="3">
    <source>
        <dbReference type="Proteomes" id="UP001319883"/>
    </source>
</evidence>
<proteinExistence type="predicted"/>
<dbReference type="Pfam" id="PF05742">
    <property type="entry name" value="TANGO2"/>
    <property type="match status" value="1"/>
</dbReference>
<reference evidence="2 3" key="1">
    <citation type="submission" date="2021-05" db="EMBL/GenBank/DDBJ databases">
        <title>Petroleum and Energy Research Collection (APPE): ex situ preservation of microbial diversity associated with the oil industry and exploitation of its biotechnological potential.</title>
        <authorList>
            <person name="Paixao C.T.M."/>
            <person name="Gomes M.B."/>
            <person name="Oliveira V.M."/>
        </authorList>
    </citation>
    <scope>NUCLEOTIDE SEQUENCE [LARGE SCALE GENOMIC DNA]</scope>
    <source>
        <strain evidence="2 3">LIT2</strain>
    </source>
</reference>
<protein>
    <submittedName>
        <fullName evidence="2">NRDE family protein</fullName>
    </submittedName>
</protein>
<name>A0ABS7WZ19_9GAMM</name>
<evidence type="ECO:0000256" key="1">
    <source>
        <dbReference type="SAM" id="MobiDB-lite"/>
    </source>
</evidence>
<accession>A0ABS7WZ19</accession>
<organism evidence="2 3">
    <name type="scientific">Modicisalibacter tunisiensis</name>
    <dbReference type="NCBI Taxonomy" id="390637"/>
    <lineage>
        <taxon>Bacteria</taxon>
        <taxon>Pseudomonadati</taxon>
        <taxon>Pseudomonadota</taxon>
        <taxon>Gammaproteobacteria</taxon>
        <taxon>Oceanospirillales</taxon>
        <taxon>Halomonadaceae</taxon>
        <taxon>Modicisalibacter</taxon>
    </lineage>
</organism>
<evidence type="ECO:0000313" key="2">
    <source>
        <dbReference type="EMBL" id="MBZ9567880.1"/>
    </source>
</evidence>
<dbReference type="PANTHER" id="PTHR17985">
    <property type="entry name" value="SER/THR-RICH PROTEIN T10 IN DGCR REGION"/>
    <property type="match status" value="1"/>
</dbReference>